<organism evidence="1 2">
    <name type="scientific">Kribbella caucasensis</name>
    <dbReference type="NCBI Taxonomy" id="2512215"/>
    <lineage>
        <taxon>Bacteria</taxon>
        <taxon>Bacillati</taxon>
        <taxon>Actinomycetota</taxon>
        <taxon>Actinomycetes</taxon>
        <taxon>Propionibacteriales</taxon>
        <taxon>Kribbellaceae</taxon>
        <taxon>Kribbella</taxon>
    </lineage>
</organism>
<sequence>MHANTVIRDNIAPDGTNLSPMQISECRLTLGFIVGRQGDLEQACSSAWTD</sequence>
<dbReference type="AlphaFoldDB" id="A0A4R6J5B4"/>
<reference evidence="1 2" key="1">
    <citation type="submission" date="2019-03" db="EMBL/GenBank/DDBJ databases">
        <title>Genomic Encyclopedia of Type Strains, Phase III (KMG-III): the genomes of soil and plant-associated and newly described type strains.</title>
        <authorList>
            <person name="Whitman W."/>
        </authorList>
    </citation>
    <scope>NUCLEOTIDE SEQUENCE [LARGE SCALE GENOMIC DNA]</scope>
    <source>
        <strain evidence="1 2">VKM Ac-2527</strain>
    </source>
</reference>
<gene>
    <name evidence="1" type="ORF">EV643_1416</name>
</gene>
<protein>
    <submittedName>
        <fullName evidence="1">Uncharacterized protein</fullName>
    </submittedName>
</protein>
<accession>A0A4R6J5B4</accession>
<dbReference type="Proteomes" id="UP000295388">
    <property type="component" value="Unassembled WGS sequence"/>
</dbReference>
<evidence type="ECO:0000313" key="2">
    <source>
        <dbReference type="Proteomes" id="UP000295388"/>
    </source>
</evidence>
<name>A0A4R6J5B4_9ACTN</name>
<proteinExistence type="predicted"/>
<evidence type="ECO:0000313" key="1">
    <source>
        <dbReference type="EMBL" id="TDO30031.1"/>
    </source>
</evidence>
<keyword evidence="2" id="KW-1185">Reference proteome</keyword>
<dbReference type="EMBL" id="SNWQ01000041">
    <property type="protein sequence ID" value="TDO30031.1"/>
    <property type="molecule type" value="Genomic_DNA"/>
</dbReference>
<comment type="caution">
    <text evidence="1">The sequence shown here is derived from an EMBL/GenBank/DDBJ whole genome shotgun (WGS) entry which is preliminary data.</text>
</comment>